<dbReference type="STRING" id="1802500.A2801_01655"/>
<organism evidence="1 2">
    <name type="scientific">Candidatus Woesebacteria bacterium RIFCSPHIGHO2_01_FULL_41_10</name>
    <dbReference type="NCBI Taxonomy" id="1802500"/>
    <lineage>
        <taxon>Bacteria</taxon>
        <taxon>Candidatus Woeseibacteriota</taxon>
    </lineage>
</organism>
<dbReference type="Proteomes" id="UP000177263">
    <property type="component" value="Unassembled WGS sequence"/>
</dbReference>
<evidence type="ECO:0000313" key="2">
    <source>
        <dbReference type="Proteomes" id="UP000177263"/>
    </source>
</evidence>
<dbReference type="EMBL" id="MGGM01000014">
    <property type="protein sequence ID" value="OGM29372.1"/>
    <property type="molecule type" value="Genomic_DNA"/>
</dbReference>
<comment type="caution">
    <text evidence="1">The sequence shown here is derived from an EMBL/GenBank/DDBJ whole genome shotgun (WGS) entry which is preliminary data.</text>
</comment>
<gene>
    <name evidence="1" type="ORF">A2801_01655</name>
</gene>
<sequence>MLKAERDIYFATRSIESFTDFAQLTSTSETTGALVEELFEDPVRCATAAALLYYASPNLPTIQREGILNYTALVFHSDDVLDSKSDTAKDPQMLLEELLKKPVVNSRHGMRGWHLYEATMNCFPDDKRNVINDYLVDMIHIHATGEHIGKPGTYGFEQAREYKYKTNIPTFATGLQLAQSSIPPQNFAPIFIAGQYIDDAGDWHKDNDTLNLFIGMAYDVWQKKDCPDWQDFDYLMESARLPDPLRRIKDEPMIDTRAAYRRAFFSEFKGASGVPLAGVVKLSGALTL</sequence>
<dbReference type="AlphaFoldDB" id="A0A1F7YPZ2"/>
<evidence type="ECO:0000313" key="1">
    <source>
        <dbReference type="EMBL" id="OGM29372.1"/>
    </source>
</evidence>
<accession>A0A1F7YPZ2</accession>
<protein>
    <submittedName>
        <fullName evidence="1">Uncharacterized protein</fullName>
    </submittedName>
</protein>
<name>A0A1F7YPZ2_9BACT</name>
<reference evidence="1 2" key="1">
    <citation type="journal article" date="2016" name="Nat. Commun.">
        <title>Thousands of microbial genomes shed light on interconnected biogeochemical processes in an aquifer system.</title>
        <authorList>
            <person name="Anantharaman K."/>
            <person name="Brown C.T."/>
            <person name="Hug L.A."/>
            <person name="Sharon I."/>
            <person name="Castelle C.J."/>
            <person name="Probst A.J."/>
            <person name="Thomas B.C."/>
            <person name="Singh A."/>
            <person name="Wilkins M.J."/>
            <person name="Karaoz U."/>
            <person name="Brodie E.L."/>
            <person name="Williams K.H."/>
            <person name="Hubbard S.S."/>
            <person name="Banfield J.F."/>
        </authorList>
    </citation>
    <scope>NUCLEOTIDE SEQUENCE [LARGE SCALE GENOMIC DNA]</scope>
</reference>
<proteinExistence type="predicted"/>